<feature type="transmembrane region" description="Helical" evidence="5">
    <location>
        <begin position="64"/>
        <end position="83"/>
    </location>
</feature>
<dbReference type="Gene3D" id="1.20.1720.10">
    <property type="entry name" value="Multidrug resistance protein D"/>
    <property type="match status" value="1"/>
</dbReference>
<proteinExistence type="predicted"/>
<organism evidence="6 7">
    <name type="scientific">Petromyces alliaceus</name>
    <name type="common">Aspergillus alliaceus</name>
    <dbReference type="NCBI Taxonomy" id="209559"/>
    <lineage>
        <taxon>Eukaryota</taxon>
        <taxon>Fungi</taxon>
        <taxon>Dikarya</taxon>
        <taxon>Ascomycota</taxon>
        <taxon>Pezizomycotina</taxon>
        <taxon>Eurotiomycetes</taxon>
        <taxon>Eurotiomycetidae</taxon>
        <taxon>Eurotiales</taxon>
        <taxon>Aspergillaceae</taxon>
        <taxon>Aspergillus</taxon>
        <taxon>Aspergillus subgen. Circumdati</taxon>
    </lineage>
</organism>
<feature type="transmembrane region" description="Helical" evidence="5">
    <location>
        <begin position="128"/>
        <end position="145"/>
    </location>
</feature>
<dbReference type="SUPFAM" id="SSF103473">
    <property type="entry name" value="MFS general substrate transporter"/>
    <property type="match status" value="1"/>
</dbReference>
<evidence type="ECO:0000256" key="3">
    <source>
        <dbReference type="ARBA" id="ARBA00022989"/>
    </source>
</evidence>
<dbReference type="GO" id="GO:0022857">
    <property type="term" value="F:transmembrane transporter activity"/>
    <property type="evidence" value="ECO:0007669"/>
    <property type="project" value="InterPro"/>
</dbReference>
<dbReference type="PANTHER" id="PTHR23501">
    <property type="entry name" value="MAJOR FACILITATOR SUPERFAMILY"/>
    <property type="match status" value="1"/>
</dbReference>
<dbReference type="InterPro" id="IPR011701">
    <property type="entry name" value="MFS"/>
</dbReference>
<dbReference type="AlphaFoldDB" id="A0A8H6E778"/>
<comment type="caution">
    <text evidence="6">The sequence shown here is derived from an EMBL/GenBank/DDBJ whole genome shotgun (WGS) entry which is preliminary data.</text>
</comment>
<evidence type="ECO:0008006" key="8">
    <source>
        <dbReference type="Google" id="ProtNLM"/>
    </source>
</evidence>
<keyword evidence="4 5" id="KW-0472">Membrane</keyword>
<keyword evidence="2 5" id="KW-0812">Transmembrane</keyword>
<protein>
    <recommendedName>
        <fullName evidence="8">Major facilitator superfamily (MFS) profile domain-containing protein</fullName>
    </recommendedName>
</protein>
<dbReference type="PANTHER" id="PTHR23501:SF199">
    <property type="entry name" value="MFS EFFLUX TRANSPORTER INPD-RELATED"/>
    <property type="match status" value="1"/>
</dbReference>
<evidence type="ECO:0000256" key="5">
    <source>
        <dbReference type="SAM" id="Phobius"/>
    </source>
</evidence>
<dbReference type="Proteomes" id="UP000541154">
    <property type="component" value="Unassembled WGS sequence"/>
</dbReference>
<name>A0A8H6E778_PETAA</name>
<accession>A0A8H6E778</accession>
<sequence>MVGLCLAVFLTGMDQTILATMTPTLTNEFHSIDDLGWWTAAYLLMLSVFQIPYGKLYSLFSIKIIYLSAIGVFELGSLVRATAPNSIAMTFGRAIAGAGAAGIFTGGGSESPALQWGGTQYPWNSGRIIALLLVAVTLIIGLRSYRCLPPGRRPSLAALRVMHWYDMPSNTRCVPQVGSTVLCFTFRCGAGRAAQISSGLWSHADTVDVGYYNPPMILGTILASVGAGLVSTLSTGTSNDSLVGFQFLYGVGVGLGFGQPSYIVQTVLSDEDIPNRWVNDLWHNHIPWESGIIAIDKKEASATGLPESQVFPWDEAKGIYIINAHHILHYIRNLYISIEEYRCSQTQSVAYPHILHCLDSPDSLRVEAMCTADDTPRYVPLHDVSGLKRGDGQKRMCRDGHQMPVFVEDHDPCYRYVFPHDNTVSNLERFKYCPNSSRYLPMIREYFGYGNDWLPSPEMRVLS</sequence>
<evidence type="ECO:0000256" key="2">
    <source>
        <dbReference type="ARBA" id="ARBA00022692"/>
    </source>
</evidence>
<evidence type="ECO:0000256" key="4">
    <source>
        <dbReference type="ARBA" id="ARBA00023136"/>
    </source>
</evidence>
<gene>
    <name evidence="6" type="ORF">ETB97_012195</name>
</gene>
<evidence type="ECO:0000256" key="1">
    <source>
        <dbReference type="ARBA" id="ARBA00004141"/>
    </source>
</evidence>
<dbReference type="GO" id="GO:0005886">
    <property type="term" value="C:plasma membrane"/>
    <property type="evidence" value="ECO:0007669"/>
    <property type="project" value="TreeGrafter"/>
</dbReference>
<evidence type="ECO:0000313" key="6">
    <source>
        <dbReference type="EMBL" id="KAF5862049.1"/>
    </source>
</evidence>
<dbReference type="InterPro" id="IPR036259">
    <property type="entry name" value="MFS_trans_sf"/>
</dbReference>
<keyword evidence="7" id="KW-1185">Reference proteome</keyword>
<comment type="subcellular location">
    <subcellularLocation>
        <location evidence="1">Membrane</location>
        <topology evidence="1">Multi-pass membrane protein</topology>
    </subcellularLocation>
</comment>
<reference evidence="6 7" key="1">
    <citation type="submission" date="2019-04" db="EMBL/GenBank/DDBJ databases">
        <title>Aspergillus burnettii sp. nov., novel species from soil in southeast Queensland.</title>
        <authorList>
            <person name="Gilchrist C.L.M."/>
            <person name="Pitt J.I."/>
            <person name="Lange L."/>
            <person name="Lacey H.J."/>
            <person name="Vuong D."/>
            <person name="Midgley D.J."/>
            <person name="Greenfield P."/>
            <person name="Bradbury M."/>
            <person name="Lacey E."/>
            <person name="Busk P.K."/>
            <person name="Pilgaard B."/>
            <person name="Chooi Y.H."/>
            <person name="Piggott A.M."/>
        </authorList>
    </citation>
    <scope>NUCLEOTIDE SEQUENCE [LARGE SCALE GENOMIC DNA]</scope>
    <source>
        <strain evidence="6 7">FRR 5400</strain>
    </source>
</reference>
<keyword evidence="3 5" id="KW-1133">Transmembrane helix</keyword>
<evidence type="ECO:0000313" key="7">
    <source>
        <dbReference type="Proteomes" id="UP000541154"/>
    </source>
</evidence>
<dbReference type="Pfam" id="PF07690">
    <property type="entry name" value="MFS_1"/>
    <property type="match status" value="1"/>
</dbReference>
<dbReference type="EMBL" id="SPNV01000083">
    <property type="protein sequence ID" value="KAF5862049.1"/>
    <property type="molecule type" value="Genomic_DNA"/>
</dbReference>